<evidence type="ECO:0000256" key="4">
    <source>
        <dbReference type="SAM" id="Coils"/>
    </source>
</evidence>
<sequence length="1746" mass="188764">MEIQFGPNSVEEPNLLYKLQRKLKVFNTTNALPNRGYNLIASSSKYGLVFITSPEGMLCVYYLKQLIDKECEPEHLVIPLPMHPTHIAVNCNQEWLAIINGPLLLVYKCLDFQNQDVRPSVIMQLELAPTTLVSSLQWNPCIADTIGIVFVDGTLLVSQVSTMQVKKIQADARCLCWSPKGKQLVTGNSNGTLKQYKPDLTLMKTFPAPNLFENCSAEVLAIHWIATFQFVVTYRNASDNSRPAVALVNIIKGGTPTCFNYEDICYSIGSNRPWYYYLLGFAQWNIILAASSNSMEIATLASTDGSNWVQWCQLDEARPELPLTDKNQENYPVGICIDTAAVHQLPWGENEVLQPMPLLHVLSQTGLLSIFNIINLNKQSPQVCTPIQPLELPVQALTREIPGQAPQPVASAAVPVQQPKPVQQPVKPLQPQPVQQQTQPVQQQPQPVQPQPQQTVVLQQAAKPVQPQPMQPMQQPITIPKPQIPQSASTPAANVSFAVKKEATATVSESQSSEQTQKQSQMQVPKAQTTSPAVNAALKQEEERINKAKAEQELKNMLLKEINDFQMELYKFMKSTWEKQEKFERELQSVDLNLNIDMDPETLKKECEIEDLCETITQLKLDLVKACAIVAESRAHAEANEHRDWRQADPLTTKRLSSIKKMVYYVQNQLDQARKALELKWNDVSLRDQHGKPGERMIRPILDDVYQPLVKQQEILCRQQAVLKTLKNTLNECNQTPVVKSKSLLRSTPFRNKDPLSKLTKNILNMSIEPNNRTEDQPLSAQKLDALRDLLSNHKPIKIKPVNVELRQHLETLKKRYEKSLKEKSQVKKTENIEKNEIKKEVPVPQPKIGESLIQTSKPPVHVEPKPVFGQNLFMQNAAQGIDFKKESNMPFKEKFGGSTFSFTQTKPEAPKPDVVKESPVSIPTFTPSNIKPKPTVQSVARTLFTDEPKEEKQATSQPSHLTKPDQQANASQYTKNLLRKMILKESETENTQEQKVVEQKNDANTFMGQNICSPTAFTSPSTVFSKPIADMTNMFNKLEQTVPKQSEETGEPETRSPKPKEDKPMTNIFSMKPLSNKNQNVPDLVKSPGFGKDDTKVEEKSKENSAQKPVENKNELKPTVAPMTSKPPAQSVIVVDLKKPAAEAKVEKFTPAIFKTDEASSSKPETTTKAEPISTPAAEDSKPRSPAASEAKPVFGIEPKTKTKETDSDKPADLTVTKSDTATVATPVSISTIFSSPPNVTVTSSVVSSTSTSIFNTTTTQSSFGNKPSAFAPNTASSVFGSASASVFGTQAPSFGTANVFGTTAAPTSTTQSIFGASTTTTSSIFGTTTTTQSLFGGTTSAQSIFSAAASKSLFGTTQPNANIFAATTQTTVFGSKPSVFSSTSFGSSTQPSIFGAPTSQPSVFSTPATTQTSVFGTPTTTQSSVFGSPSTTQSSIFGTPTTQASVFGSPTTTQTSVFGTPTTTQPSVFGTPTTQTSVFGSTNASQTSVFGSPTTTQSSLFGGAESNLFAAASISTTSAPSQASGGNIFGSSSGSVFGSNTSNVFGKPAFGTSTFGQKPATDFWSGGDKTNSGFGTSTFGQQPTTQPSIFGTGTFSAPATGSPFTPGPFSGEKPSVFGTPNQQPAPAFGGSPVFGSKPVFGGSPSFGASTFGSGFNKSPSSGFGAPATFGGGFGSTAFGGSSPGKMFGNTNTGFGSPSQQSNSTFENLASQNTLTFGNLAQQSGQSPTQPPSFNTSPSFTGWRG</sequence>
<dbReference type="EMBL" id="CAKASE010000082">
    <property type="protein sequence ID" value="CAG9584697.1"/>
    <property type="molecule type" value="Genomic_DNA"/>
</dbReference>
<dbReference type="GO" id="GO:0017056">
    <property type="term" value="F:structural constituent of nuclear pore"/>
    <property type="evidence" value="ECO:0007669"/>
    <property type="project" value="TreeGrafter"/>
</dbReference>
<feature type="compositionally biased region" description="Polar residues" evidence="5">
    <location>
        <begin position="955"/>
        <end position="971"/>
    </location>
</feature>
<dbReference type="GO" id="GO:0006606">
    <property type="term" value="P:protein import into nucleus"/>
    <property type="evidence" value="ECO:0007669"/>
    <property type="project" value="TreeGrafter"/>
</dbReference>
<feature type="compositionally biased region" description="Basic and acidic residues" evidence="5">
    <location>
        <begin position="1200"/>
        <end position="1213"/>
    </location>
</feature>
<feature type="compositionally biased region" description="Polar residues" evidence="5">
    <location>
        <begin position="1068"/>
        <end position="1082"/>
    </location>
</feature>
<dbReference type="InterPro" id="IPR015943">
    <property type="entry name" value="WD40/YVTN_repeat-like_dom_sf"/>
</dbReference>
<feature type="compositionally biased region" description="Polar residues" evidence="5">
    <location>
        <begin position="1692"/>
        <end position="1722"/>
    </location>
</feature>
<dbReference type="GO" id="GO:0006405">
    <property type="term" value="P:RNA export from nucleus"/>
    <property type="evidence" value="ECO:0007669"/>
    <property type="project" value="TreeGrafter"/>
</dbReference>
<keyword evidence="3" id="KW-0539">Nucleus</keyword>
<evidence type="ECO:0000256" key="3">
    <source>
        <dbReference type="ARBA" id="ARBA00023242"/>
    </source>
</evidence>
<proteinExistence type="predicted"/>
<dbReference type="OrthoDB" id="248320at2759"/>
<feature type="region of interest" description="Disordered" evidence="5">
    <location>
        <begin position="1155"/>
        <end position="1215"/>
    </location>
</feature>
<feature type="region of interest" description="Disordered" evidence="5">
    <location>
        <begin position="947"/>
        <end position="971"/>
    </location>
</feature>
<feature type="compositionally biased region" description="Polar residues" evidence="5">
    <location>
        <begin position="1735"/>
        <end position="1746"/>
    </location>
</feature>
<dbReference type="Gene3D" id="2.130.10.10">
    <property type="entry name" value="YVTN repeat-like/Quinoprotein amine dehydrogenase"/>
    <property type="match status" value="1"/>
</dbReference>
<comment type="subcellular location">
    <subcellularLocation>
        <location evidence="1">Nucleus</location>
    </subcellularLocation>
</comment>
<comment type="caution">
    <text evidence="7">The sequence shown here is derived from an EMBL/GenBank/DDBJ whole genome shotgun (WGS) entry which is preliminary data.</text>
</comment>
<gene>
    <name evidence="7" type="ORF">DCHRY22_LOCUS15242</name>
</gene>
<feature type="compositionally biased region" description="Polar residues" evidence="5">
    <location>
        <begin position="1570"/>
        <end position="1605"/>
    </location>
</feature>
<dbReference type="Proteomes" id="UP000789524">
    <property type="component" value="Unassembled WGS sequence"/>
</dbReference>
<keyword evidence="8" id="KW-1185">Reference proteome</keyword>
<dbReference type="Pfam" id="PF16755">
    <property type="entry name" value="Beta-prop_NUP159_NUP214"/>
    <property type="match status" value="1"/>
</dbReference>
<dbReference type="InterPro" id="IPR039462">
    <property type="entry name" value="Nup159/Nup146_N"/>
</dbReference>
<dbReference type="SUPFAM" id="SSF117289">
    <property type="entry name" value="Nucleoporin domain"/>
    <property type="match status" value="1"/>
</dbReference>
<feature type="region of interest" description="Disordered" evidence="5">
    <location>
        <begin position="406"/>
        <end position="455"/>
    </location>
</feature>
<feature type="domain" description="Nucleoporin Nup159/Nup146 N-terminal" evidence="6">
    <location>
        <begin position="83"/>
        <end position="368"/>
    </location>
</feature>
<feature type="region of interest" description="Disordered" evidence="5">
    <location>
        <begin position="1563"/>
        <end position="1615"/>
    </location>
</feature>
<protein>
    <submittedName>
        <fullName evidence="7">(African queen) hypothetical protein</fullName>
    </submittedName>
</protein>
<dbReference type="GO" id="GO:0005643">
    <property type="term" value="C:nuclear pore"/>
    <property type="evidence" value="ECO:0007669"/>
    <property type="project" value="TreeGrafter"/>
</dbReference>
<reference evidence="7" key="1">
    <citation type="submission" date="2021-09" db="EMBL/GenBank/DDBJ databases">
        <authorList>
            <person name="Martin H S."/>
        </authorList>
    </citation>
    <scope>NUCLEOTIDE SEQUENCE</scope>
</reference>
<feature type="compositionally biased region" description="Low complexity" evidence="5">
    <location>
        <begin position="508"/>
        <end position="521"/>
    </location>
</feature>
<evidence type="ECO:0000256" key="2">
    <source>
        <dbReference type="ARBA" id="ARBA00022448"/>
    </source>
</evidence>
<dbReference type="InterPro" id="IPR026054">
    <property type="entry name" value="Nucleoporin"/>
</dbReference>
<evidence type="ECO:0000259" key="6">
    <source>
        <dbReference type="Pfam" id="PF16755"/>
    </source>
</evidence>
<keyword evidence="2" id="KW-0813">Transport</keyword>
<feature type="coiled-coil region" evidence="4">
    <location>
        <begin position="803"/>
        <end position="830"/>
    </location>
</feature>
<dbReference type="GO" id="GO:0008139">
    <property type="term" value="F:nuclear localization sequence binding"/>
    <property type="evidence" value="ECO:0007669"/>
    <property type="project" value="TreeGrafter"/>
</dbReference>
<feature type="region of interest" description="Disordered" evidence="5">
    <location>
        <begin position="506"/>
        <end position="533"/>
    </location>
</feature>
<dbReference type="PANTHER" id="PTHR23193:SF46">
    <property type="entry name" value="NUCLEAR PORE COMPLEX PROTEIN NUP214"/>
    <property type="match status" value="1"/>
</dbReference>
<feature type="region of interest" description="Disordered" evidence="5">
    <location>
        <begin position="1692"/>
        <end position="1746"/>
    </location>
</feature>
<dbReference type="PANTHER" id="PTHR23193">
    <property type="entry name" value="NUCLEAR PORE COMPLEX PROTEIN NUP"/>
    <property type="match status" value="1"/>
</dbReference>
<evidence type="ECO:0000256" key="5">
    <source>
        <dbReference type="SAM" id="MobiDB-lite"/>
    </source>
</evidence>
<keyword evidence="4" id="KW-0175">Coiled coil</keyword>
<organism evidence="7 8">
    <name type="scientific">Danaus chrysippus</name>
    <name type="common">African queen</name>
    <dbReference type="NCBI Taxonomy" id="151541"/>
    <lineage>
        <taxon>Eukaryota</taxon>
        <taxon>Metazoa</taxon>
        <taxon>Ecdysozoa</taxon>
        <taxon>Arthropoda</taxon>
        <taxon>Hexapoda</taxon>
        <taxon>Insecta</taxon>
        <taxon>Pterygota</taxon>
        <taxon>Neoptera</taxon>
        <taxon>Endopterygota</taxon>
        <taxon>Lepidoptera</taxon>
        <taxon>Glossata</taxon>
        <taxon>Ditrysia</taxon>
        <taxon>Papilionoidea</taxon>
        <taxon>Nymphalidae</taxon>
        <taxon>Danainae</taxon>
        <taxon>Danaini</taxon>
        <taxon>Danaina</taxon>
        <taxon>Danaus</taxon>
        <taxon>Anosia</taxon>
    </lineage>
</organism>
<feature type="compositionally biased region" description="Basic and acidic residues" evidence="5">
    <location>
        <begin position="1092"/>
        <end position="1117"/>
    </location>
</feature>
<evidence type="ECO:0000313" key="7">
    <source>
        <dbReference type="EMBL" id="CAG9584697.1"/>
    </source>
</evidence>
<feature type="region of interest" description="Disordered" evidence="5">
    <location>
        <begin position="1042"/>
        <end position="1128"/>
    </location>
</feature>
<evidence type="ECO:0000313" key="8">
    <source>
        <dbReference type="Proteomes" id="UP000789524"/>
    </source>
</evidence>
<feature type="compositionally biased region" description="Polar residues" evidence="5">
    <location>
        <begin position="522"/>
        <end position="533"/>
    </location>
</feature>
<evidence type="ECO:0000256" key="1">
    <source>
        <dbReference type="ARBA" id="ARBA00004123"/>
    </source>
</evidence>
<name>A0A8J2WAX6_9NEOP</name>
<feature type="compositionally biased region" description="Basic and acidic residues" evidence="5">
    <location>
        <begin position="1053"/>
        <end position="1065"/>
    </location>
</feature>
<accession>A0A8J2WAX6</accession>